<dbReference type="AlphaFoldDB" id="A0A165E875"/>
<evidence type="ECO:0000256" key="1">
    <source>
        <dbReference type="SAM" id="SignalP"/>
    </source>
</evidence>
<feature type="signal peptide" evidence="1">
    <location>
        <begin position="1"/>
        <end position="21"/>
    </location>
</feature>
<sequence length="145" mass="15737">MLFNFNLKLFVAIAFSFGASAAPAPSQNLTERVAVGNNHVLLTTDINWGGARTLLLADSYRNCFQIPDGFFGKVSSIGPDPGITCYGMVEPIHACSDISYPSITIRYPGISTTDLWIVSSGGVSYNWNDAITYLYCENPNMGIPE</sequence>
<keyword evidence="1" id="KW-0732">Signal</keyword>
<reference evidence="2 3" key="1">
    <citation type="journal article" date="2016" name="Mol. Biol. Evol.">
        <title>Comparative Genomics of Early-Diverging Mushroom-Forming Fungi Provides Insights into the Origins of Lignocellulose Decay Capabilities.</title>
        <authorList>
            <person name="Nagy L.G."/>
            <person name="Riley R."/>
            <person name="Tritt A."/>
            <person name="Adam C."/>
            <person name="Daum C."/>
            <person name="Floudas D."/>
            <person name="Sun H."/>
            <person name="Yadav J.S."/>
            <person name="Pangilinan J."/>
            <person name="Larsson K.H."/>
            <person name="Matsuura K."/>
            <person name="Barry K."/>
            <person name="Labutti K."/>
            <person name="Kuo R."/>
            <person name="Ohm R.A."/>
            <person name="Bhattacharya S.S."/>
            <person name="Shirouzu T."/>
            <person name="Yoshinaga Y."/>
            <person name="Martin F.M."/>
            <person name="Grigoriev I.V."/>
            <person name="Hibbett D.S."/>
        </authorList>
    </citation>
    <scope>NUCLEOTIDE SEQUENCE [LARGE SCALE GENOMIC DNA]</scope>
    <source>
        <strain evidence="2 3">HHB12029</strain>
    </source>
</reference>
<dbReference type="InParanoid" id="A0A165E875"/>
<dbReference type="EMBL" id="KV426160">
    <property type="protein sequence ID" value="KZV86286.1"/>
    <property type="molecule type" value="Genomic_DNA"/>
</dbReference>
<feature type="chain" id="PRO_5007857034" evidence="1">
    <location>
        <begin position="22"/>
        <end position="145"/>
    </location>
</feature>
<organism evidence="2 3">
    <name type="scientific">Exidia glandulosa HHB12029</name>
    <dbReference type="NCBI Taxonomy" id="1314781"/>
    <lineage>
        <taxon>Eukaryota</taxon>
        <taxon>Fungi</taxon>
        <taxon>Dikarya</taxon>
        <taxon>Basidiomycota</taxon>
        <taxon>Agaricomycotina</taxon>
        <taxon>Agaricomycetes</taxon>
        <taxon>Auriculariales</taxon>
        <taxon>Exidiaceae</taxon>
        <taxon>Exidia</taxon>
    </lineage>
</organism>
<evidence type="ECO:0000313" key="2">
    <source>
        <dbReference type="EMBL" id="KZV86286.1"/>
    </source>
</evidence>
<accession>A0A165E875</accession>
<dbReference type="OrthoDB" id="5401396at2759"/>
<proteinExistence type="predicted"/>
<keyword evidence="3" id="KW-1185">Reference proteome</keyword>
<name>A0A165E875_EXIGL</name>
<gene>
    <name evidence="2" type="ORF">EXIGLDRAFT_752872</name>
</gene>
<dbReference type="Proteomes" id="UP000077266">
    <property type="component" value="Unassembled WGS sequence"/>
</dbReference>
<protein>
    <submittedName>
        <fullName evidence="2">Uncharacterized protein</fullName>
    </submittedName>
</protein>
<evidence type="ECO:0000313" key="3">
    <source>
        <dbReference type="Proteomes" id="UP000077266"/>
    </source>
</evidence>